<proteinExistence type="predicted"/>
<dbReference type="AlphaFoldDB" id="A0A9P6SUU2"/>
<accession>A0A9P6SUU2</accession>
<comment type="caution">
    <text evidence="1">The sequence shown here is derived from an EMBL/GenBank/DDBJ whole genome shotgun (WGS) entry which is preliminary data.</text>
</comment>
<sequence length="167" mass="19092">MIRIFKLPAANASDVSMSSGLAKAFKATYYWGLLNTLGSKPDASETNIKLDTLEEYLTLISWAWDQVLRCSIMRQYQFFAMEQHFHESRVQFLVNDGSPFSAAKTWQDVSQQLRKALKKAFPTAPESGLQYFDNFDKDTGPSGFLREKIRSMRKHPDFSVTAWDSTT</sequence>
<gene>
    <name evidence="1" type="ORF">BGZ65_009414</name>
</gene>
<name>A0A9P6SUU2_9FUNG</name>
<dbReference type="EMBL" id="JAAAHW010000146">
    <property type="protein sequence ID" value="KAG0006096.1"/>
    <property type="molecule type" value="Genomic_DNA"/>
</dbReference>
<evidence type="ECO:0000313" key="2">
    <source>
        <dbReference type="Proteomes" id="UP000749646"/>
    </source>
</evidence>
<dbReference type="OrthoDB" id="2443471at2759"/>
<keyword evidence="2" id="KW-1185">Reference proteome</keyword>
<evidence type="ECO:0000313" key="1">
    <source>
        <dbReference type="EMBL" id="KAG0006096.1"/>
    </source>
</evidence>
<dbReference type="Proteomes" id="UP000749646">
    <property type="component" value="Unassembled WGS sequence"/>
</dbReference>
<organism evidence="1 2">
    <name type="scientific">Modicella reniformis</name>
    <dbReference type="NCBI Taxonomy" id="1440133"/>
    <lineage>
        <taxon>Eukaryota</taxon>
        <taxon>Fungi</taxon>
        <taxon>Fungi incertae sedis</taxon>
        <taxon>Mucoromycota</taxon>
        <taxon>Mortierellomycotina</taxon>
        <taxon>Mortierellomycetes</taxon>
        <taxon>Mortierellales</taxon>
        <taxon>Mortierellaceae</taxon>
        <taxon>Modicella</taxon>
    </lineage>
</organism>
<protein>
    <submittedName>
        <fullName evidence="1">Uncharacterized protein</fullName>
    </submittedName>
</protein>
<reference evidence="1" key="1">
    <citation type="journal article" date="2020" name="Fungal Divers.">
        <title>Resolving the Mortierellaceae phylogeny through synthesis of multi-gene phylogenetics and phylogenomics.</title>
        <authorList>
            <person name="Vandepol N."/>
            <person name="Liber J."/>
            <person name="Desiro A."/>
            <person name="Na H."/>
            <person name="Kennedy M."/>
            <person name="Barry K."/>
            <person name="Grigoriev I.V."/>
            <person name="Miller A.N."/>
            <person name="O'Donnell K."/>
            <person name="Stajich J.E."/>
            <person name="Bonito G."/>
        </authorList>
    </citation>
    <scope>NUCLEOTIDE SEQUENCE</scope>
    <source>
        <strain evidence="1">MES-2147</strain>
    </source>
</reference>